<dbReference type="PANTHER" id="PTHR32063:SF0">
    <property type="entry name" value="SWARMING MOTILITY PROTEIN SWRC"/>
    <property type="match status" value="1"/>
</dbReference>
<dbReference type="InterPro" id="IPR027463">
    <property type="entry name" value="AcrB_DN_DC_subdom"/>
</dbReference>
<sequence>MEKDQNKKALKEFGLSSLSINNSTSVFILTAIIVVFGMFSYSSMPKEQFPEIQLPMVYVNTIYPGNSPVDIENLITRPIEKELKSVKGVKEIKSTSAQDVSVIIVEFNEDVEVSKALQDTKDAVDKSKKELPTDLDTDPSVMEMDFTEIPVVVVNLSGDFEIDKLQEYAEYLEDEFEELSEVSRVDIAGSVEREIQINVDLFKMDAMKVSFGDIEQAVANENISMSGGDVLTDGFRRSLRVTGEFSTAEELKNIIVKSEKMNTIYLKDLAEVNDTYEERKSYARLATSKFATEGANPVISLNVLKRGGENLIEATKKVNAILDKAKTSGQLPSNLDIVLTQSQAEDMKKQIDNLENSIISGVILVVMVLMFFMGLRNALLVGMAIPLSMFMAFMLLSMMGITVNMVVLFALILALGMLVDNAIVIIENIYRLREEGYNKEASSKEGAGEVAMAIISSTATTLAAFVPLAFWGGIMGEFMKYLPITLIVVLASSLFVGLIINPVMAKAFMKISNSPIVTNKQRNLIIAAVTAAFAFVFYFIGETYTMGNLLMFFALMGIANIYLLRPGAYWFQNVLLVRIEELYLGSLKFALKGFRPYAIFGGTFIFLFAAVGLFGSSEPETLLFPENEPRNVFMYIDAPLGTDVEETNRMTKEVEAKLYKELAVYSPIIESIVTNVGENTGDPQEPMGGGQVTPHKSKITLTFVPFEDRFGISTAEVLKVCSNLMKEIPGLKVVTDKERNGPPTGKPINIEIKGEDYEVLIAEAEKMKAKIEQSGIEGIDKLGIDINVGKPEMLVNIDRNKARRFGVSTGLIASNLRTAIYGKEISQFKDGDDDHPIMLRMKDEYRYNISSLNDQRITFRDNQGQFHQVPISSVANLEYSSTVGEVKRIDLDRVVVLSSNITEGYNPNSVVSEVQELMSNEKLPEGYSYEFTGEQEEQAKSMEFLSRAMMIAVCAIFLILVSQFNSFSKPFIIMMSVLFSLIGVFLGLFVFKDPFVIIMTGIGIISLAGVVVNNAIVLIDYTDLLIKRKKKELGMEEGEELEKLQLIDCIVQAGFTRLRPVLLTAITTVLGLIPLATGLNIDFFGLFASFEPNIFMGGENADMWGPMAWTVIYGLVFATFLTLIVVPVMFLLITRLSNWVKGLGGKKKASPSIDLGKA</sequence>
<dbReference type="OrthoDB" id="9798415at2"/>
<dbReference type="Gene3D" id="3.30.2090.10">
    <property type="entry name" value="Multidrug efflux transporter AcrB TolC docking domain, DN and DC subdomains"/>
    <property type="match status" value="2"/>
</dbReference>
<dbReference type="Gene3D" id="3.30.70.1430">
    <property type="entry name" value="Multidrug efflux transporter AcrB pore domain"/>
    <property type="match status" value="2"/>
</dbReference>
<feature type="transmembrane region" description="Helical" evidence="1">
    <location>
        <begin position="546"/>
        <end position="564"/>
    </location>
</feature>
<dbReference type="PRINTS" id="PR00702">
    <property type="entry name" value="ACRIFLAVINRP"/>
</dbReference>
<feature type="transmembrane region" description="Helical" evidence="1">
    <location>
        <begin position="1061"/>
        <end position="1087"/>
    </location>
</feature>
<dbReference type="EMBL" id="QGDO01000011">
    <property type="protein sequence ID" value="PWJ34213.1"/>
    <property type="molecule type" value="Genomic_DNA"/>
</dbReference>
<accession>A0A315YX40</accession>
<dbReference type="AlphaFoldDB" id="A0A315YX40"/>
<feature type="transmembrane region" description="Helical" evidence="1">
    <location>
        <begin position="1107"/>
        <end position="1133"/>
    </location>
</feature>
<evidence type="ECO:0000313" key="2">
    <source>
        <dbReference type="EMBL" id="PWJ34213.1"/>
    </source>
</evidence>
<dbReference type="Gene3D" id="3.30.70.1320">
    <property type="entry name" value="Multidrug efflux transporter AcrB pore domain like"/>
    <property type="match status" value="1"/>
</dbReference>
<dbReference type="SUPFAM" id="SSF82693">
    <property type="entry name" value="Multidrug efflux transporter AcrB pore domain, PN1, PN2, PC1 and PC2 subdomains"/>
    <property type="match status" value="2"/>
</dbReference>
<dbReference type="SUPFAM" id="SSF82866">
    <property type="entry name" value="Multidrug efflux transporter AcrB transmembrane domain"/>
    <property type="match status" value="2"/>
</dbReference>
<feature type="transmembrane region" description="Helical" evidence="1">
    <location>
        <begin position="944"/>
        <end position="964"/>
    </location>
</feature>
<feature type="transmembrane region" description="Helical" evidence="1">
    <location>
        <begin position="481"/>
        <end position="503"/>
    </location>
</feature>
<reference evidence="2 3" key="1">
    <citation type="submission" date="2018-03" db="EMBL/GenBank/DDBJ databases">
        <title>Genomic Encyclopedia of Archaeal and Bacterial Type Strains, Phase II (KMG-II): from individual species to whole genera.</title>
        <authorList>
            <person name="Goeker M."/>
        </authorList>
    </citation>
    <scope>NUCLEOTIDE SEQUENCE [LARGE SCALE GENOMIC DNA]</scope>
    <source>
        <strain evidence="2 3">DSM 28229</strain>
    </source>
</reference>
<keyword evidence="1" id="KW-1133">Transmembrane helix</keyword>
<keyword evidence="1" id="KW-0472">Membrane</keyword>
<evidence type="ECO:0000256" key="1">
    <source>
        <dbReference type="SAM" id="Phobius"/>
    </source>
</evidence>
<evidence type="ECO:0000313" key="3">
    <source>
        <dbReference type="Proteomes" id="UP000245535"/>
    </source>
</evidence>
<name>A0A315YX40_SEDFL</name>
<dbReference type="Pfam" id="PF00873">
    <property type="entry name" value="ACR_tran"/>
    <property type="match status" value="1"/>
</dbReference>
<dbReference type="Gene3D" id="1.20.1640.10">
    <property type="entry name" value="Multidrug efflux transporter AcrB transmembrane domain"/>
    <property type="match status" value="2"/>
</dbReference>
<feature type="transmembrane region" description="Helical" evidence="1">
    <location>
        <begin position="597"/>
        <end position="615"/>
    </location>
</feature>
<feature type="transmembrane region" description="Helical" evidence="1">
    <location>
        <begin position="524"/>
        <end position="540"/>
    </location>
</feature>
<dbReference type="Proteomes" id="UP000245535">
    <property type="component" value="Unassembled WGS sequence"/>
</dbReference>
<gene>
    <name evidence="2" type="ORF">BC781_111123</name>
</gene>
<organism evidence="2 3">
    <name type="scientific">Sediminitomix flava</name>
    <dbReference type="NCBI Taxonomy" id="379075"/>
    <lineage>
        <taxon>Bacteria</taxon>
        <taxon>Pseudomonadati</taxon>
        <taxon>Bacteroidota</taxon>
        <taxon>Cytophagia</taxon>
        <taxon>Cytophagales</taxon>
        <taxon>Flammeovirgaceae</taxon>
        <taxon>Sediminitomix</taxon>
    </lineage>
</organism>
<feature type="transmembrane region" description="Helical" evidence="1">
    <location>
        <begin position="997"/>
        <end position="1021"/>
    </location>
</feature>
<feature type="transmembrane region" description="Helical" evidence="1">
    <location>
        <begin position="357"/>
        <end position="375"/>
    </location>
</feature>
<comment type="caution">
    <text evidence="2">The sequence shown here is derived from an EMBL/GenBank/DDBJ whole genome shotgun (WGS) entry which is preliminary data.</text>
</comment>
<dbReference type="GO" id="GO:0042910">
    <property type="term" value="F:xenobiotic transmembrane transporter activity"/>
    <property type="evidence" value="ECO:0007669"/>
    <property type="project" value="TreeGrafter"/>
</dbReference>
<dbReference type="PANTHER" id="PTHR32063">
    <property type="match status" value="1"/>
</dbReference>
<dbReference type="GO" id="GO:0005886">
    <property type="term" value="C:plasma membrane"/>
    <property type="evidence" value="ECO:0007669"/>
    <property type="project" value="TreeGrafter"/>
</dbReference>
<protein>
    <submittedName>
        <fullName evidence="2">Multidrug efflux pump subunit AcrB</fullName>
    </submittedName>
</protein>
<feature type="transmembrane region" description="Helical" evidence="1">
    <location>
        <begin position="380"/>
        <end position="401"/>
    </location>
</feature>
<proteinExistence type="predicted"/>
<feature type="transmembrane region" description="Helical" evidence="1">
    <location>
        <begin position="407"/>
        <end position="430"/>
    </location>
</feature>
<dbReference type="SUPFAM" id="SSF82714">
    <property type="entry name" value="Multidrug efflux transporter AcrB TolC docking domain, DN and DC subdomains"/>
    <property type="match status" value="2"/>
</dbReference>
<dbReference type="InterPro" id="IPR001036">
    <property type="entry name" value="Acrflvin-R"/>
</dbReference>
<dbReference type="Gene3D" id="3.30.70.1440">
    <property type="entry name" value="Multidrug efflux transporter AcrB pore domain"/>
    <property type="match status" value="1"/>
</dbReference>
<dbReference type="RefSeq" id="WP_109623084.1">
    <property type="nucleotide sequence ID" value="NZ_QGDO01000011.1"/>
</dbReference>
<keyword evidence="3" id="KW-1185">Reference proteome</keyword>
<feature type="transmembrane region" description="Helical" evidence="1">
    <location>
        <begin position="450"/>
        <end position="475"/>
    </location>
</feature>
<keyword evidence="1" id="KW-0812">Transmembrane</keyword>
<feature type="transmembrane region" description="Helical" evidence="1">
    <location>
        <begin position="971"/>
        <end position="991"/>
    </location>
</feature>
<feature type="transmembrane region" description="Helical" evidence="1">
    <location>
        <begin position="20"/>
        <end position="41"/>
    </location>
</feature>